<dbReference type="PANTHER" id="PTHR35006:SF3">
    <property type="entry name" value="GLYOXALASE FAMILY PROTEIN (AFU_ORTHOLOGUE AFUA_3G06020)"/>
    <property type="match status" value="1"/>
</dbReference>
<feature type="compositionally biased region" description="Basic and acidic residues" evidence="1">
    <location>
        <begin position="331"/>
        <end position="344"/>
    </location>
</feature>
<evidence type="ECO:0000313" key="3">
    <source>
        <dbReference type="Proteomes" id="UP001446871"/>
    </source>
</evidence>
<feature type="compositionally biased region" description="Basic and acidic residues" evidence="1">
    <location>
        <begin position="433"/>
        <end position="453"/>
    </location>
</feature>
<feature type="region of interest" description="Disordered" evidence="1">
    <location>
        <begin position="128"/>
        <end position="152"/>
    </location>
</feature>
<dbReference type="InterPro" id="IPR029068">
    <property type="entry name" value="Glyas_Bleomycin-R_OHBP_Dase"/>
</dbReference>
<feature type="region of interest" description="Disordered" evidence="1">
    <location>
        <begin position="265"/>
        <end position="287"/>
    </location>
</feature>
<evidence type="ECO:0000313" key="2">
    <source>
        <dbReference type="EMBL" id="KAK8053440.1"/>
    </source>
</evidence>
<reference evidence="2 3" key="1">
    <citation type="submission" date="2023-01" db="EMBL/GenBank/DDBJ databases">
        <title>Analysis of 21 Apiospora genomes using comparative genomics revels a genus with tremendous synthesis potential of carbohydrate active enzymes and secondary metabolites.</title>
        <authorList>
            <person name="Sorensen T."/>
        </authorList>
    </citation>
    <scope>NUCLEOTIDE SEQUENCE [LARGE SCALE GENOMIC DNA]</scope>
    <source>
        <strain evidence="2 3">CBS 83171</strain>
    </source>
</reference>
<dbReference type="Proteomes" id="UP001446871">
    <property type="component" value="Unassembled WGS sequence"/>
</dbReference>
<dbReference type="PANTHER" id="PTHR35006">
    <property type="entry name" value="GLYOXALASE FAMILY PROTEIN (AFU_ORTHOLOGUE AFUA_5G14830)"/>
    <property type="match status" value="1"/>
</dbReference>
<gene>
    <name evidence="2" type="ORF">PG996_012741</name>
</gene>
<proteinExistence type="predicted"/>
<feature type="compositionally biased region" description="Basic residues" evidence="1">
    <location>
        <begin position="345"/>
        <end position="358"/>
    </location>
</feature>
<dbReference type="Gene3D" id="3.10.180.10">
    <property type="entry name" value="2,3-Dihydroxybiphenyl 1,2-Dioxygenase, domain 1"/>
    <property type="match status" value="1"/>
</dbReference>
<organism evidence="2 3">
    <name type="scientific">Apiospora saccharicola</name>
    <dbReference type="NCBI Taxonomy" id="335842"/>
    <lineage>
        <taxon>Eukaryota</taxon>
        <taxon>Fungi</taxon>
        <taxon>Dikarya</taxon>
        <taxon>Ascomycota</taxon>
        <taxon>Pezizomycotina</taxon>
        <taxon>Sordariomycetes</taxon>
        <taxon>Xylariomycetidae</taxon>
        <taxon>Amphisphaeriales</taxon>
        <taxon>Apiosporaceae</taxon>
        <taxon>Apiospora</taxon>
    </lineage>
</organism>
<feature type="compositionally biased region" description="Basic residues" evidence="1">
    <location>
        <begin position="423"/>
        <end position="432"/>
    </location>
</feature>
<name>A0ABR1U3H5_9PEZI</name>
<feature type="compositionally biased region" description="Basic and acidic residues" evidence="1">
    <location>
        <begin position="469"/>
        <end position="481"/>
    </location>
</feature>
<sequence length="584" mass="64210">MRPYADVTCLPESASFYSAVTHPLGLRFLSADSTRIIYGAGGDAIFEVKAISDDNSPLKRAHFVISASSPLVVSDFHAAGLRAHPDLTKIGGDSHFLRHARPADPSSGGESRARLTDLDGNIMEVVYLPPRDHPSHHNASSSRRNQSTPSEASRILHWKLDVANSQPAQSVAGSRAPGGSSNANAIARPQARPAPTAAPAEDEPWSIYRRSVTTSTFEPAPSPRENSSGFGTGTIISSVLGAVAAGAAIGGALTYMNMRNERERAPRQEFEPPAMQRRSTMPDPYPNQHQRYVEVERTVEKIRYPEDYAPPKGARHYPPPSYVARYSQAPDRSREVEEIDDRASRHSTRHSTTGRHRTRSEAGSSRRPLMIAEAEHRSTAGSKHTGAPKLLMETEYRSQAGSRHTNEYFPDMDAKSRATSSKPSRHASVRSVRRPEPELVRRPEPELVRRPEPELESYVSTRTHRTRKPERERSDRSEASRRAPPTLVKAETMPIPVRSRAPPPRQSVSAMAKDLGARLGMNNGVRRMPTGAKATMYAKANMVPLPESEVGGSLADWDDDKDSVTPDDSISCVGGNRSRRSSRR</sequence>
<dbReference type="EMBL" id="JAQQWM010000008">
    <property type="protein sequence ID" value="KAK8053440.1"/>
    <property type="molecule type" value="Genomic_DNA"/>
</dbReference>
<evidence type="ECO:0000256" key="1">
    <source>
        <dbReference type="SAM" id="MobiDB-lite"/>
    </source>
</evidence>
<feature type="region of interest" description="Disordered" evidence="1">
    <location>
        <begin position="397"/>
        <end position="508"/>
    </location>
</feature>
<keyword evidence="3" id="KW-1185">Reference proteome</keyword>
<accession>A0ABR1U3H5</accession>
<feature type="region of interest" description="Disordered" evidence="1">
    <location>
        <begin position="546"/>
        <end position="584"/>
    </location>
</feature>
<comment type="caution">
    <text evidence="2">The sequence shown here is derived from an EMBL/GenBank/DDBJ whole genome shotgun (WGS) entry which is preliminary data.</text>
</comment>
<feature type="compositionally biased region" description="Polar residues" evidence="1">
    <location>
        <begin position="137"/>
        <end position="151"/>
    </location>
</feature>
<feature type="compositionally biased region" description="Low complexity" evidence="1">
    <location>
        <begin position="182"/>
        <end position="199"/>
    </location>
</feature>
<feature type="region of interest" description="Disordered" evidence="1">
    <location>
        <begin position="166"/>
        <end position="206"/>
    </location>
</feature>
<protein>
    <recommendedName>
        <fullName evidence="4">VOC domain-containing protein</fullName>
    </recommendedName>
</protein>
<feature type="region of interest" description="Disordered" evidence="1">
    <location>
        <begin position="307"/>
        <end position="367"/>
    </location>
</feature>
<evidence type="ECO:0008006" key="4">
    <source>
        <dbReference type="Google" id="ProtNLM"/>
    </source>
</evidence>